<reference evidence="3 4" key="1">
    <citation type="submission" date="2024-06" db="EMBL/GenBank/DDBJ databases">
        <title>Draft genome sequence of Geodermatophilus badlandi, a novel member of the Geodermatophilaceae isolated from badland sedimentary rocks in the Red desert, Wyoming, USA.</title>
        <authorList>
            <person name="Ben Tekaya S."/>
            <person name="Nouioui I."/>
            <person name="Flores G.M."/>
            <person name="Shaal M.N."/>
            <person name="Bredoire F."/>
            <person name="Basile F."/>
            <person name="Van Diepen L."/>
            <person name="Ward N.L."/>
        </authorList>
    </citation>
    <scope>NUCLEOTIDE SEQUENCE [LARGE SCALE GENOMIC DNA]</scope>
    <source>
        <strain evidence="3 4">WL48A</strain>
    </source>
</reference>
<dbReference type="RefSeq" id="WP_369207235.1">
    <property type="nucleotide sequence ID" value="NZ_JBFNXQ010000040.1"/>
</dbReference>
<dbReference type="EMBL" id="JBFNXQ010000040">
    <property type="protein sequence ID" value="MEX5719419.1"/>
    <property type="molecule type" value="Genomic_DNA"/>
</dbReference>
<evidence type="ECO:0000313" key="4">
    <source>
        <dbReference type="Proteomes" id="UP001560045"/>
    </source>
</evidence>
<accession>A0ABV3XFS8</accession>
<evidence type="ECO:0000259" key="2">
    <source>
        <dbReference type="Pfam" id="PF13400"/>
    </source>
</evidence>
<feature type="transmembrane region" description="Helical" evidence="1">
    <location>
        <begin position="12"/>
        <end position="38"/>
    </location>
</feature>
<keyword evidence="1" id="KW-0472">Membrane</keyword>
<keyword evidence="1" id="KW-0812">Transmembrane</keyword>
<feature type="domain" description="Putative Flp pilus-assembly TadG-like N-terminal" evidence="2">
    <location>
        <begin position="9"/>
        <end position="55"/>
    </location>
</feature>
<evidence type="ECO:0000256" key="1">
    <source>
        <dbReference type="SAM" id="Phobius"/>
    </source>
</evidence>
<dbReference type="NCBIfam" id="TIGR03816">
    <property type="entry name" value="tadE_like_DECH"/>
    <property type="match status" value="1"/>
</dbReference>
<keyword evidence="1" id="KW-1133">Transmembrane helix</keyword>
<proteinExistence type="predicted"/>
<dbReference type="Pfam" id="PF13400">
    <property type="entry name" value="Tad"/>
    <property type="match status" value="1"/>
</dbReference>
<dbReference type="Proteomes" id="UP001560045">
    <property type="component" value="Unassembled WGS sequence"/>
</dbReference>
<name>A0ABV3XFS8_9ACTN</name>
<organism evidence="3 4">
    <name type="scientific">Geodermatophilus maliterrae</name>
    <dbReference type="NCBI Taxonomy" id="3162531"/>
    <lineage>
        <taxon>Bacteria</taxon>
        <taxon>Bacillati</taxon>
        <taxon>Actinomycetota</taxon>
        <taxon>Actinomycetes</taxon>
        <taxon>Geodermatophilales</taxon>
        <taxon>Geodermatophilaceae</taxon>
        <taxon>Geodermatophilus</taxon>
    </lineage>
</organism>
<protein>
    <submittedName>
        <fullName evidence="3">Rv3654c family TadE-like protein</fullName>
    </submittedName>
</protein>
<sequence>MRTGERERGSATVWAVALAGVLAAVGLAAVLVGAAVVARHRAGSAADLAALAAASRAVVGDPAACTTADEVAQVNGAGLTACTVGDGAVVEVSVEVGVRLGPLGTRRATATARAGPVRP</sequence>
<evidence type="ECO:0000313" key="3">
    <source>
        <dbReference type="EMBL" id="MEX5719419.1"/>
    </source>
</evidence>
<dbReference type="InterPro" id="IPR021202">
    <property type="entry name" value="Rv3654c-like"/>
</dbReference>
<comment type="caution">
    <text evidence="3">The sequence shown here is derived from an EMBL/GenBank/DDBJ whole genome shotgun (WGS) entry which is preliminary data.</text>
</comment>
<gene>
    <name evidence="3" type="ORF">ABQ292_13725</name>
</gene>
<dbReference type="InterPro" id="IPR028087">
    <property type="entry name" value="Tad_N"/>
</dbReference>
<keyword evidence="4" id="KW-1185">Reference proteome</keyword>